<gene>
    <name evidence="2" type="ORF">RRG08_056414</name>
</gene>
<accession>A0AAE0Z5G3</accession>
<feature type="non-terminal residue" evidence="2">
    <location>
        <position position="28"/>
    </location>
</feature>
<proteinExistence type="predicted"/>
<feature type="compositionally biased region" description="Basic and acidic residues" evidence="1">
    <location>
        <begin position="1"/>
        <end position="14"/>
    </location>
</feature>
<sequence>MCRRSGTEGEELKGKSSSSVRPNLFYAK</sequence>
<evidence type="ECO:0000313" key="3">
    <source>
        <dbReference type="Proteomes" id="UP001283361"/>
    </source>
</evidence>
<feature type="region of interest" description="Disordered" evidence="1">
    <location>
        <begin position="1"/>
        <end position="28"/>
    </location>
</feature>
<organism evidence="2 3">
    <name type="scientific">Elysia crispata</name>
    <name type="common">lettuce slug</name>
    <dbReference type="NCBI Taxonomy" id="231223"/>
    <lineage>
        <taxon>Eukaryota</taxon>
        <taxon>Metazoa</taxon>
        <taxon>Spiralia</taxon>
        <taxon>Lophotrochozoa</taxon>
        <taxon>Mollusca</taxon>
        <taxon>Gastropoda</taxon>
        <taxon>Heterobranchia</taxon>
        <taxon>Euthyneura</taxon>
        <taxon>Panpulmonata</taxon>
        <taxon>Sacoglossa</taxon>
        <taxon>Placobranchoidea</taxon>
        <taxon>Plakobranchidae</taxon>
        <taxon>Elysia</taxon>
    </lineage>
</organism>
<evidence type="ECO:0000313" key="2">
    <source>
        <dbReference type="EMBL" id="KAK3763134.1"/>
    </source>
</evidence>
<dbReference type="EMBL" id="JAWDGP010004597">
    <property type="protein sequence ID" value="KAK3763134.1"/>
    <property type="molecule type" value="Genomic_DNA"/>
</dbReference>
<dbReference type="AlphaFoldDB" id="A0AAE0Z5G3"/>
<evidence type="ECO:0000256" key="1">
    <source>
        <dbReference type="SAM" id="MobiDB-lite"/>
    </source>
</evidence>
<comment type="caution">
    <text evidence="2">The sequence shown here is derived from an EMBL/GenBank/DDBJ whole genome shotgun (WGS) entry which is preliminary data.</text>
</comment>
<name>A0AAE0Z5G3_9GAST</name>
<dbReference type="Proteomes" id="UP001283361">
    <property type="component" value="Unassembled WGS sequence"/>
</dbReference>
<keyword evidence="3" id="KW-1185">Reference proteome</keyword>
<reference evidence="2" key="1">
    <citation type="journal article" date="2023" name="G3 (Bethesda)">
        <title>A reference genome for the long-term kleptoplast-retaining sea slug Elysia crispata morphotype clarki.</title>
        <authorList>
            <person name="Eastman K.E."/>
            <person name="Pendleton A.L."/>
            <person name="Shaikh M.A."/>
            <person name="Suttiyut T."/>
            <person name="Ogas R."/>
            <person name="Tomko P."/>
            <person name="Gavelis G."/>
            <person name="Widhalm J.R."/>
            <person name="Wisecaver J.H."/>
        </authorList>
    </citation>
    <scope>NUCLEOTIDE SEQUENCE</scope>
    <source>
        <strain evidence="2">ECLA1</strain>
    </source>
</reference>
<protein>
    <submittedName>
        <fullName evidence="2">Uncharacterized protein</fullName>
    </submittedName>
</protein>